<dbReference type="AlphaFoldDB" id="A0A4Y7PPS1"/>
<name>A0A4Y7PPS1_9AGAM</name>
<feature type="compositionally biased region" description="Polar residues" evidence="1">
    <location>
        <begin position="32"/>
        <end position="41"/>
    </location>
</feature>
<organism evidence="2 3">
    <name type="scientific">Rickenella mellea</name>
    <dbReference type="NCBI Taxonomy" id="50990"/>
    <lineage>
        <taxon>Eukaryota</taxon>
        <taxon>Fungi</taxon>
        <taxon>Dikarya</taxon>
        <taxon>Basidiomycota</taxon>
        <taxon>Agaricomycotina</taxon>
        <taxon>Agaricomycetes</taxon>
        <taxon>Hymenochaetales</taxon>
        <taxon>Rickenellaceae</taxon>
        <taxon>Rickenella</taxon>
    </lineage>
</organism>
<evidence type="ECO:0000313" key="3">
    <source>
        <dbReference type="Proteomes" id="UP000294933"/>
    </source>
</evidence>
<gene>
    <name evidence="2" type="ORF">BD410DRAFT_807675</name>
</gene>
<feature type="region of interest" description="Disordered" evidence="1">
    <location>
        <begin position="264"/>
        <end position="289"/>
    </location>
</feature>
<accession>A0A4Y7PPS1</accession>
<keyword evidence="3" id="KW-1185">Reference proteome</keyword>
<sequence length="289" mass="31943">MRAMGKLVCDGAVLSQTFLARVDPVDRLESLNRPSSDNDSISDAGKNREEDAPEYREIMFSQSTEVGYCEESSRRREVAQIIDDIVKGTLPFAEISTKSPHSRWRRSREDMRRLIGLRMGVPFLNTSMIMNHGPNMEAVESGKTTKEGSCAKKYLHRINARDIGSAIMALTWHHNTKRRLINKGYLAYIAIPDETEIGEVQNTSSGVCNTGKCHRAPGLSTALEGALAEGIQRDAETVARASTRAGELNVGVLYDVENRESYKNADVRGANKPREENQRTSGVGAATLQ</sequence>
<dbReference type="Proteomes" id="UP000294933">
    <property type="component" value="Unassembled WGS sequence"/>
</dbReference>
<evidence type="ECO:0000313" key="2">
    <source>
        <dbReference type="EMBL" id="TDL17026.1"/>
    </source>
</evidence>
<reference evidence="2 3" key="1">
    <citation type="submission" date="2018-06" db="EMBL/GenBank/DDBJ databases">
        <title>A transcriptomic atlas of mushroom development highlights an independent origin of complex multicellularity.</title>
        <authorList>
            <consortium name="DOE Joint Genome Institute"/>
            <person name="Krizsan K."/>
            <person name="Almasi E."/>
            <person name="Merenyi Z."/>
            <person name="Sahu N."/>
            <person name="Viragh M."/>
            <person name="Koszo T."/>
            <person name="Mondo S."/>
            <person name="Kiss B."/>
            <person name="Balint B."/>
            <person name="Kues U."/>
            <person name="Barry K."/>
            <person name="Hegedus J.C."/>
            <person name="Henrissat B."/>
            <person name="Johnson J."/>
            <person name="Lipzen A."/>
            <person name="Ohm R."/>
            <person name="Nagy I."/>
            <person name="Pangilinan J."/>
            <person name="Yan J."/>
            <person name="Xiong Y."/>
            <person name="Grigoriev I.V."/>
            <person name="Hibbett D.S."/>
            <person name="Nagy L.G."/>
        </authorList>
    </citation>
    <scope>NUCLEOTIDE SEQUENCE [LARGE SCALE GENOMIC DNA]</scope>
    <source>
        <strain evidence="2 3">SZMC22713</strain>
    </source>
</reference>
<feature type="compositionally biased region" description="Basic and acidic residues" evidence="1">
    <location>
        <begin position="45"/>
        <end position="56"/>
    </location>
</feature>
<dbReference type="VEuPathDB" id="FungiDB:BD410DRAFT_807675"/>
<protein>
    <submittedName>
        <fullName evidence="2">Uncharacterized protein</fullName>
    </submittedName>
</protein>
<evidence type="ECO:0000256" key="1">
    <source>
        <dbReference type="SAM" id="MobiDB-lite"/>
    </source>
</evidence>
<feature type="region of interest" description="Disordered" evidence="1">
    <location>
        <begin position="29"/>
        <end position="56"/>
    </location>
</feature>
<proteinExistence type="predicted"/>
<dbReference type="EMBL" id="ML170230">
    <property type="protein sequence ID" value="TDL17026.1"/>
    <property type="molecule type" value="Genomic_DNA"/>
</dbReference>